<dbReference type="GO" id="GO:0005829">
    <property type="term" value="C:cytosol"/>
    <property type="evidence" value="ECO:0007669"/>
    <property type="project" value="TreeGrafter"/>
</dbReference>
<dbReference type="GO" id="GO:0046820">
    <property type="term" value="F:4-amino-4-deoxychorismate synthase activity"/>
    <property type="evidence" value="ECO:0007669"/>
    <property type="project" value="UniProtKB-EC"/>
</dbReference>
<keyword evidence="3" id="KW-0032">Aminotransferase</keyword>
<dbReference type="FunFam" id="3.40.50.880:FF:000003">
    <property type="entry name" value="Anthranilate synthase component II"/>
    <property type="match status" value="1"/>
</dbReference>
<dbReference type="PRINTS" id="PR00096">
    <property type="entry name" value="GATASE"/>
</dbReference>
<dbReference type="Proteomes" id="UP000281170">
    <property type="component" value="Plasmid 11"/>
</dbReference>
<dbReference type="PANTHER" id="PTHR43418:SF4">
    <property type="entry name" value="MULTIFUNCTIONAL TRYPTOPHAN BIOSYNTHESIS PROTEIN"/>
    <property type="match status" value="1"/>
</dbReference>
<geneLocation type="plasmid" evidence="4 6">
    <name>11</name>
</geneLocation>
<dbReference type="PATRIC" id="fig|45056.6.peg.393"/>
<proteinExistence type="predicted"/>
<evidence type="ECO:0000313" key="5">
    <source>
        <dbReference type="Proteomes" id="UP000054859"/>
    </source>
</evidence>
<dbReference type="EC" id="2.6.1.85" evidence="3"/>
<dbReference type="RefSeq" id="WP_058461460.1">
    <property type="nucleotide sequence ID" value="NZ_CAAAHS010000014.1"/>
</dbReference>
<evidence type="ECO:0000313" key="3">
    <source>
        <dbReference type="EMBL" id="KTC65724.1"/>
    </source>
</evidence>
<keyword evidence="3" id="KW-0808">Transferase</keyword>
<dbReference type="Pfam" id="PF00117">
    <property type="entry name" value="GATase"/>
    <property type="match status" value="1"/>
</dbReference>
<dbReference type="SUPFAM" id="SSF52317">
    <property type="entry name" value="Class I glutamine amidotransferase-like"/>
    <property type="match status" value="1"/>
</dbReference>
<dbReference type="PANTHER" id="PTHR43418">
    <property type="entry name" value="MULTIFUNCTIONAL TRYPTOPHAN BIOSYNTHESIS PROTEIN-RELATED"/>
    <property type="match status" value="1"/>
</dbReference>
<dbReference type="KEGG" id="ladl:NCTC12735_00733"/>
<reference evidence="3 5" key="1">
    <citation type="submission" date="2015-11" db="EMBL/GenBank/DDBJ databases">
        <title>Identification of large and diverse effector repertoires of 38 Legionella species.</title>
        <authorList>
            <person name="Burstein D."/>
            <person name="Amaro F."/>
            <person name="Zusman T."/>
            <person name="Lifshitz Z."/>
            <person name="Cohen O."/>
            <person name="Gilbert J.A."/>
            <person name="Pupko T."/>
            <person name="Shuman H.A."/>
            <person name="Segal G."/>
        </authorList>
    </citation>
    <scope>NUCLEOTIDE SEQUENCE [LARGE SCALE GENOMIC DNA]</scope>
    <source>
        <strain evidence="3 5">1762-AUS-E</strain>
    </source>
</reference>
<sequence length="192" mass="21543">MILIIDNYDSFTYNLVQYFRCLQQEVVVHLNDQITIEQIESLNPNSLVISPGPNAPDDAGISLAAITHFYKKIPILGICLGHQAIAQAFGASIVSAKEIMHGKTSAIEHNNQGLFHTLPQHFQVTRYHSLAIEPQSLPPDLRVDAWSKETIMAISHRSLPVFGLQFHPEAILTEHGMDVLSHFLSYQYERSV</sequence>
<dbReference type="PRINTS" id="PR00099">
    <property type="entry name" value="CPSGATASE"/>
</dbReference>
<feature type="domain" description="Glutamine amidotransferase" evidence="2">
    <location>
        <begin position="3"/>
        <end position="184"/>
    </location>
</feature>
<evidence type="ECO:0000313" key="4">
    <source>
        <dbReference type="EMBL" id="VEH85110.1"/>
    </source>
</evidence>
<dbReference type="PRINTS" id="PR00097">
    <property type="entry name" value="ANTSNTHASEII"/>
</dbReference>
<dbReference type="STRING" id="45056.Lade_0382"/>
<organism evidence="3 5">
    <name type="scientific">Legionella adelaidensis</name>
    <dbReference type="NCBI Taxonomy" id="45056"/>
    <lineage>
        <taxon>Bacteria</taxon>
        <taxon>Pseudomonadati</taxon>
        <taxon>Pseudomonadota</taxon>
        <taxon>Gammaproteobacteria</taxon>
        <taxon>Legionellales</taxon>
        <taxon>Legionellaceae</taxon>
        <taxon>Legionella</taxon>
    </lineage>
</organism>
<reference evidence="4 6" key="2">
    <citation type="submission" date="2018-12" db="EMBL/GenBank/DDBJ databases">
        <authorList>
            <consortium name="Pathogen Informatics"/>
        </authorList>
    </citation>
    <scope>NUCLEOTIDE SEQUENCE [LARGE SCALE GENOMIC DNA]</scope>
    <source>
        <strain evidence="4 6">NCTC12735</strain>
        <plasmid evidence="6">11</plasmid>
    </source>
</reference>
<keyword evidence="5" id="KW-1185">Reference proteome</keyword>
<dbReference type="CDD" id="cd01743">
    <property type="entry name" value="GATase1_Anthranilate_Synthase"/>
    <property type="match status" value="1"/>
</dbReference>
<dbReference type="EMBL" id="LR134420">
    <property type="protein sequence ID" value="VEH85110.1"/>
    <property type="molecule type" value="Genomic_DNA"/>
</dbReference>
<protein>
    <submittedName>
        <fullName evidence="3">Anthranilate synthase component II</fullName>
        <ecNumber evidence="3">2.6.1.85</ecNumber>
    </submittedName>
</protein>
<gene>
    <name evidence="3" type="primary">trpG</name>
    <name evidence="3" type="ORF">Lade_0382</name>
    <name evidence="4" type="ORF">NCTC12735_00733</name>
</gene>
<evidence type="ECO:0000313" key="6">
    <source>
        <dbReference type="Proteomes" id="UP000281170"/>
    </source>
</evidence>
<dbReference type="InterPro" id="IPR050472">
    <property type="entry name" value="Anth_synth/Amidotransfase"/>
</dbReference>
<dbReference type="InterPro" id="IPR017926">
    <property type="entry name" value="GATASE"/>
</dbReference>
<dbReference type="GO" id="GO:0004049">
    <property type="term" value="F:anthranilate synthase activity"/>
    <property type="evidence" value="ECO:0007669"/>
    <property type="project" value="TreeGrafter"/>
</dbReference>
<dbReference type="NCBIfam" id="TIGR00566">
    <property type="entry name" value="trpG_papA"/>
    <property type="match status" value="1"/>
</dbReference>
<dbReference type="InterPro" id="IPR006221">
    <property type="entry name" value="TrpG/PapA_dom"/>
</dbReference>
<evidence type="ECO:0000259" key="2">
    <source>
        <dbReference type="Pfam" id="PF00117"/>
    </source>
</evidence>
<keyword evidence="1" id="KW-0315">Glutamine amidotransferase</keyword>
<keyword evidence="4" id="KW-0614">Plasmid</keyword>
<dbReference type="PROSITE" id="PS51273">
    <property type="entry name" value="GATASE_TYPE_1"/>
    <property type="match status" value="1"/>
</dbReference>
<dbReference type="AlphaFoldDB" id="A0A0W0R3W6"/>
<evidence type="ECO:0000256" key="1">
    <source>
        <dbReference type="ARBA" id="ARBA00022962"/>
    </source>
</evidence>
<dbReference type="InterPro" id="IPR029062">
    <property type="entry name" value="Class_I_gatase-like"/>
</dbReference>
<accession>A0A0W0R3W6</accession>
<dbReference type="Proteomes" id="UP000054859">
    <property type="component" value="Unassembled WGS sequence"/>
</dbReference>
<dbReference type="Gene3D" id="3.40.50.880">
    <property type="match status" value="1"/>
</dbReference>
<dbReference type="EMBL" id="LNKA01000001">
    <property type="protein sequence ID" value="KTC65724.1"/>
    <property type="molecule type" value="Genomic_DNA"/>
</dbReference>
<dbReference type="GO" id="GO:0000162">
    <property type="term" value="P:L-tryptophan biosynthetic process"/>
    <property type="evidence" value="ECO:0007669"/>
    <property type="project" value="TreeGrafter"/>
</dbReference>
<name>A0A0W0R3W6_9GAMM</name>
<dbReference type="OrthoDB" id="9786812at2"/>